<reference evidence="7" key="1">
    <citation type="submission" date="2025-08" db="UniProtKB">
        <authorList>
            <consortium name="Ensembl"/>
        </authorList>
    </citation>
    <scope>IDENTIFICATION</scope>
</reference>
<keyword evidence="2" id="KW-0677">Repeat</keyword>
<dbReference type="SUPFAM" id="SSF57196">
    <property type="entry name" value="EGF/Laminin"/>
    <property type="match status" value="1"/>
</dbReference>
<evidence type="ECO:0000313" key="7">
    <source>
        <dbReference type="Ensembl" id="ENSNBRP00000007290.1"/>
    </source>
</evidence>
<keyword evidence="8" id="KW-1185">Reference proteome</keyword>
<dbReference type="PROSITE" id="PS50026">
    <property type="entry name" value="EGF_3"/>
    <property type="match status" value="1"/>
</dbReference>
<sequence>MNRTTGVDAPQGWIAWLLFFVHYSQTLPVCNPDPCQNGVKCERLLDSNDWLCECPDGYYGDTCEKESTISVASETDLQHPVPDIKLDKMESKWKNMESKLEEILNKLG</sequence>
<dbReference type="SMART" id="SM00181">
    <property type="entry name" value="EGF"/>
    <property type="match status" value="1"/>
</dbReference>
<dbReference type="GeneTree" id="ENSGT01140000282662"/>
<dbReference type="Ensembl" id="ENSNBRT00000007495.1">
    <property type="protein sequence ID" value="ENSNBRP00000007290.1"/>
    <property type="gene ID" value="ENSNBRG00000005717.1"/>
</dbReference>
<dbReference type="Pfam" id="PF00008">
    <property type="entry name" value="EGF"/>
    <property type="match status" value="1"/>
</dbReference>
<dbReference type="Gene3D" id="2.10.25.10">
    <property type="entry name" value="Laminin"/>
    <property type="match status" value="1"/>
</dbReference>
<keyword evidence="1 4" id="KW-0245">EGF-like domain</keyword>
<dbReference type="PROSITE" id="PS00022">
    <property type="entry name" value="EGF_1"/>
    <property type="match status" value="1"/>
</dbReference>
<evidence type="ECO:0000256" key="2">
    <source>
        <dbReference type="ARBA" id="ARBA00022737"/>
    </source>
</evidence>
<dbReference type="AlphaFoldDB" id="A0A3Q4GDX6"/>
<dbReference type="InterPro" id="IPR000742">
    <property type="entry name" value="EGF"/>
</dbReference>
<proteinExistence type="predicted"/>
<feature type="signal peptide" evidence="5">
    <location>
        <begin position="1"/>
        <end position="26"/>
    </location>
</feature>
<evidence type="ECO:0000256" key="3">
    <source>
        <dbReference type="ARBA" id="ARBA00023157"/>
    </source>
</evidence>
<comment type="caution">
    <text evidence="4">Lacks conserved residue(s) required for the propagation of feature annotation.</text>
</comment>
<dbReference type="Bgee" id="ENSNBRG00000005717">
    <property type="expression patterns" value="Expressed in brain and 1 other cell type or tissue"/>
</dbReference>
<dbReference type="Proteomes" id="UP000261580">
    <property type="component" value="Unassembled WGS sequence"/>
</dbReference>
<evidence type="ECO:0000313" key="8">
    <source>
        <dbReference type="Proteomes" id="UP000261580"/>
    </source>
</evidence>
<accession>A0A3Q4GDX6</accession>
<name>A0A3Q4GDX6_NEOBR</name>
<evidence type="ECO:0000256" key="4">
    <source>
        <dbReference type="PROSITE-ProRule" id="PRU00076"/>
    </source>
</evidence>
<dbReference type="PROSITE" id="PS01186">
    <property type="entry name" value="EGF_2"/>
    <property type="match status" value="1"/>
</dbReference>
<keyword evidence="5" id="KW-0732">Signal</keyword>
<dbReference type="CDD" id="cd00054">
    <property type="entry name" value="EGF_CA"/>
    <property type="match status" value="1"/>
</dbReference>
<evidence type="ECO:0000259" key="6">
    <source>
        <dbReference type="PROSITE" id="PS50026"/>
    </source>
</evidence>
<keyword evidence="3 4" id="KW-1015">Disulfide bond</keyword>
<organism evidence="7 8">
    <name type="scientific">Neolamprologus brichardi</name>
    <name type="common">Fairy cichlid</name>
    <name type="synonym">Lamprologus brichardi</name>
    <dbReference type="NCBI Taxonomy" id="32507"/>
    <lineage>
        <taxon>Eukaryota</taxon>
        <taxon>Metazoa</taxon>
        <taxon>Chordata</taxon>
        <taxon>Craniata</taxon>
        <taxon>Vertebrata</taxon>
        <taxon>Euteleostomi</taxon>
        <taxon>Actinopterygii</taxon>
        <taxon>Neopterygii</taxon>
        <taxon>Teleostei</taxon>
        <taxon>Neoteleostei</taxon>
        <taxon>Acanthomorphata</taxon>
        <taxon>Ovalentaria</taxon>
        <taxon>Cichlomorphae</taxon>
        <taxon>Cichliformes</taxon>
        <taxon>Cichlidae</taxon>
        <taxon>African cichlids</taxon>
        <taxon>Pseudocrenilabrinae</taxon>
        <taxon>Lamprologini</taxon>
        <taxon>Neolamprologus</taxon>
    </lineage>
</organism>
<reference evidence="7" key="2">
    <citation type="submission" date="2025-09" db="UniProtKB">
        <authorList>
            <consortium name="Ensembl"/>
        </authorList>
    </citation>
    <scope>IDENTIFICATION</scope>
</reference>
<dbReference type="STRING" id="32507.ENSNBRP00000007290"/>
<feature type="disulfide bond" evidence="4">
    <location>
        <begin position="54"/>
        <end position="63"/>
    </location>
</feature>
<feature type="disulfide bond" evidence="4">
    <location>
        <begin position="35"/>
        <end position="52"/>
    </location>
</feature>
<feature type="domain" description="EGF-like" evidence="6">
    <location>
        <begin position="26"/>
        <end position="64"/>
    </location>
</feature>
<evidence type="ECO:0000256" key="1">
    <source>
        <dbReference type="ARBA" id="ARBA00022536"/>
    </source>
</evidence>
<protein>
    <recommendedName>
        <fullName evidence="6">EGF-like domain-containing protein</fullName>
    </recommendedName>
</protein>
<evidence type="ECO:0000256" key="5">
    <source>
        <dbReference type="SAM" id="SignalP"/>
    </source>
</evidence>
<feature type="chain" id="PRO_5018744594" description="EGF-like domain-containing protein" evidence="5">
    <location>
        <begin position="27"/>
        <end position="108"/>
    </location>
</feature>
<dbReference type="FunFam" id="2.10.25.10:FF:000095">
    <property type="entry name" value="Notch, isoform B"/>
    <property type="match status" value="1"/>
</dbReference>